<sequence length="446" mass="50594">MSFKSRVAIIGPEDLVVECFKFENSFPNLLFLACIYEEEEEITDIVQRMRNEVDLLFFAGVIPYYKVKEMPELEIMPAVYIPYNGSGVLKAIIETQRLMNNALTSIDTVDKELIIETYKEIGMDPPEYILEFDDSSKLEGLIDYHTNLFRSGRIHIAITSMGHCYKELIELGIPAVRIKPLHASIRETFVRAQLICENIQSKNNYLAVGSISIGGLEEWRSTKSVLDEQELNLKVEQAVFKFVKTIDGQYVRTAPGEFLFFTTRSFIYRSTSDMKNAPDFFQSLKLPEGLYLSMGVGFGLTTNLAAEAARAALTKSKEVISNTCFVVNEEHQLLGPLGSFELEEQSMRNTDEGLDRLSSELGINKIVLDKLLQAVKELKGQFTANEIAPLIGITVKSAQRLIRNLEQAQHIKIVGQEALWKRGKPRRVYSFNEEIMQLQTDLFRGN</sequence>
<dbReference type="InterPro" id="IPR036390">
    <property type="entry name" value="WH_DNA-bd_sf"/>
</dbReference>
<dbReference type="RefSeq" id="WP_165103387.1">
    <property type="nucleotide sequence ID" value="NZ_JAAKGU010000014.1"/>
</dbReference>
<reference evidence="1 2" key="1">
    <citation type="submission" date="2020-02" db="EMBL/GenBank/DDBJ databases">
        <authorList>
            <person name="Gao J."/>
            <person name="Sun J."/>
        </authorList>
    </citation>
    <scope>NUCLEOTIDE SEQUENCE [LARGE SCALE GENOMIC DNA]</scope>
    <source>
        <strain evidence="1 2">7124</strain>
    </source>
</reference>
<dbReference type="AlphaFoldDB" id="A0A6M1PS85"/>
<evidence type="ECO:0000313" key="2">
    <source>
        <dbReference type="Proteomes" id="UP000480151"/>
    </source>
</evidence>
<evidence type="ECO:0000313" key="1">
    <source>
        <dbReference type="EMBL" id="NGM85264.1"/>
    </source>
</evidence>
<organism evidence="1 2">
    <name type="scientific">Paenibacillus apii</name>
    <dbReference type="NCBI Taxonomy" id="1850370"/>
    <lineage>
        <taxon>Bacteria</taxon>
        <taxon>Bacillati</taxon>
        <taxon>Bacillota</taxon>
        <taxon>Bacilli</taxon>
        <taxon>Bacillales</taxon>
        <taxon>Paenibacillaceae</taxon>
        <taxon>Paenibacillus</taxon>
    </lineage>
</organism>
<dbReference type="PROSITE" id="PS51257">
    <property type="entry name" value="PROKAR_LIPOPROTEIN"/>
    <property type="match status" value="1"/>
</dbReference>
<dbReference type="SUPFAM" id="SSF46785">
    <property type="entry name" value="Winged helix' DNA-binding domain"/>
    <property type="match status" value="1"/>
</dbReference>
<name>A0A6M1PS85_9BACL</name>
<comment type="caution">
    <text evidence="1">The sequence shown here is derived from an EMBL/GenBank/DDBJ whole genome shotgun (WGS) entry which is preliminary data.</text>
</comment>
<dbReference type="EMBL" id="JAAKGU010000014">
    <property type="protein sequence ID" value="NGM85264.1"/>
    <property type="molecule type" value="Genomic_DNA"/>
</dbReference>
<keyword evidence="2" id="KW-1185">Reference proteome</keyword>
<accession>A0A6M1PS85</accession>
<gene>
    <name evidence="1" type="ORF">G5B47_22940</name>
</gene>
<dbReference type="Proteomes" id="UP000480151">
    <property type="component" value="Unassembled WGS sequence"/>
</dbReference>
<proteinExistence type="predicted"/>
<protein>
    <submittedName>
        <fullName evidence="1">Helix-turn-helix domain-containing protein</fullName>
    </submittedName>
</protein>